<keyword evidence="1" id="KW-0175">Coiled coil</keyword>
<evidence type="ECO:0000256" key="2">
    <source>
        <dbReference type="SAM" id="MobiDB-lite"/>
    </source>
</evidence>
<feature type="coiled-coil region" evidence="1">
    <location>
        <begin position="144"/>
        <end position="171"/>
    </location>
</feature>
<sequence length="631" mass="71298">MSSKAAKQLHPPAEKVTSWGLYGKCAACLSPVQSTTVVASGKRVCRQCQAGQFTSDPADLIFTESDATFECPASKTCGAKDLSRRQFWIGSCCKNGAKETSMLLVHDDERTKCESLSIVTKIFNEAREDEVTAECDAKMAGEELIQAQKVLQKAQAACDNAKQKVSKANESLLNKKTWRKKAQKRVLVFASFLSLEDSDPETEPETSVFEETSEEEPVVSRDEPKKSAEINEENKKKNGAVKFAPFSSRRGEITLPAKSAKQKNRNSDGKRHWIEELPRKLKLSSSSRSAGVADSCCDGRPYSSSRSQCCFKRIIPNTKTCCFTGEVVDRGLACPCAPSGEWVRVERDRLATLTSAMEQLGKKVGAAAEENFNQLKKTEETIKRADSFATELGKELCDLLRLSIQDPECRNIETSILEDRFERPQRRVRPRRGVTIHEEVVLSRDYGSSEYGNEYEYEEEYEEYGNAERLNDFVEYDAEPEENYVPQQEQIYSLVQKRASLRGEITGGSAALLRSKYLAEQFKHVSSILSSLESPLRESEYIVEALEKTEKSGECSTAPWLSNTSQYLEQFKDLQLQVDQLYQEAGARVLAGQSKWIADKYSELAYWHERHDRANQNYDNYIDEEYEYYQS</sequence>
<evidence type="ECO:0000256" key="1">
    <source>
        <dbReference type="SAM" id="Coils"/>
    </source>
</evidence>
<evidence type="ECO:0000313" key="4">
    <source>
        <dbReference type="Proteomes" id="UP001158576"/>
    </source>
</evidence>
<feature type="compositionally biased region" description="Basic and acidic residues" evidence="2">
    <location>
        <begin position="218"/>
        <end position="236"/>
    </location>
</feature>
<name>A0ABN7S7P1_OIKDI</name>
<dbReference type="EMBL" id="OU015569">
    <property type="protein sequence ID" value="CAG5094622.1"/>
    <property type="molecule type" value="Genomic_DNA"/>
</dbReference>
<gene>
    <name evidence="3" type="ORF">OKIOD_LOCUS5276</name>
</gene>
<feature type="compositionally biased region" description="Basic and acidic residues" evidence="2">
    <location>
        <begin position="265"/>
        <end position="275"/>
    </location>
</feature>
<reference evidence="3 4" key="1">
    <citation type="submission" date="2021-04" db="EMBL/GenBank/DDBJ databases">
        <authorList>
            <person name="Bliznina A."/>
        </authorList>
    </citation>
    <scope>NUCLEOTIDE SEQUENCE [LARGE SCALE GENOMIC DNA]</scope>
</reference>
<organism evidence="3 4">
    <name type="scientific">Oikopleura dioica</name>
    <name type="common">Tunicate</name>
    <dbReference type="NCBI Taxonomy" id="34765"/>
    <lineage>
        <taxon>Eukaryota</taxon>
        <taxon>Metazoa</taxon>
        <taxon>Chordata</taxon>
        <taxon>Tunicata</taxon>
        <taxon>Appendicularia</taxon>
        <taxon>Copelata</taxon>
        <taxon>Oikopleuridae</taxon>
        <taxon>Oikopleura</taxon>
    </lineage>
</organism>
<keyword evidence="4" id="KW-1185">Reference proteome</keyword>
<evidence type="ECO:0000313" key="3">
    <source>
        <dbReference type="EMBL" id="CAG5094622.1"/>
    </source>
</evidence>
<feature type="region of interest" description="Disordered" evidence="2">
    <location>
        <begin position="197"/>
        <end position="275"/>
    </location>
</feature>
<accession>A0ABN7S7P1</accession>
<dbReference type="Proteomes" id="UP001158576">
    <property type="component" value="Chromosome XSR"/>
</dbReference>
<protein>
    <submittedName>
        <fullName evidence="3">Oidioi.mRNA.OKI2018_I69.XSR.g13718.t1.cds</fullName>
    </submittedName>
</protein>
<proteinExistence type="predicted"/>